<reference evidence="1 2" key="1">
    <citation type="journal article" date="2022" name="bioRxiv">
        <title>The genome of the oomycete Peronosclerospora sorghi, a cosmopolitan pathogen of maize and sorghum, is inflated with dispersed pseudogenes.</title>
        <authorList>
            <person name="Fletcher K."/>
            <person name="Martin F."/>
            <person name="Isakeit T."/>
            <person name="Cavanaugh K."/>
            <person name="Magill C."/>
            <person name="Michelmore R."/>
        </authorList>
    </citation>
    <scope>NUCLEOTIDE SEQUENCE [LARGE SCALE GENOMIC DNA]</scope>
    <source>
        <strain evidence="1">P6</strain>
    </source>
</reference>
<dbReference type="Proteomes" id="UP001163321">
    <property type="component" value="Chromosome 6"/>
</dbReference>
<evidence type="ECO:0000313" key="1">
    <source>
        <dbReference type="EMBL" id="KAI9910754.1"/>
    </source>
</evidence>
<dbReference type="EMBL" id="CM047585">
    <property type="protein sequence ID" value="KAI9910754.1"/>
    <property type="molecule type" value="Genomic_DNA"/>
</dbReference>
<proteinExistence type="predicted"/>
<sequence length="94" mass="10274">MAITSKGERRNRSSSLFCNARIECAKALDAVKTFVPILKATATFRALDVSPPAIWLHAAKVTLRHLIKIVNLYSVGINCIISFKAVFVRKSTGG</sequence>
<accession>A0ACC0VW82</accession>
<name>A0ACC0VW82_9STRA</name>
<keyword evidence="2" id="KW-1185">Reference proteome</keyword>
<organism evidence="1 2">
    <name type="scientific">Peronosclerospora sorghi</name>
    <dbReference type="NCBI Taxonomy" id="230839"/>
    <lineage>
        <taxon>Eukaryota</taxon>
        <taxon>Sar</taxon>
        <taxon>Stramenopiles</taxon>
        <taxon>Oomycota</taxon>
        <taxon>Peronosporomycetes</taxon>
        <taxon>Peronosporales</taxon>
        <taxon>Peronosporaceae</taxon>
        <taxon>Peronosclerospora</taxon>
    </lineage>
</organism>
<comment type="caution">
    <text evidence="1">The sequence shown here is derived from an EMBL/GenBank/DDBJ whole genome shotgun (WGS) entry which is preliminary data.</text>
</comment>
<protein>
    <submittedName>
        <fullName evidence="1">Uncharacterized protein</fullName>
    </submittedName>
</protein>
<evidence type="ECO:0000313" key="2">
    <source>
        <dbReference type="Proteomes" id="UP001163321"/>
    </source>
</evidence>
<gene>
    <name evidence="1" type="ORF">PsorP6_009946</name>
</gene>